<dbReference type="EMBL" id="BMPI01000058">
    <property type="protein sequence ID" value="GGM69192.1"/>
    <property type="molecule type" value="Genomic_DNA"/>
</dbReference>
<comment type="caution">
    <text evidence="2">The sequence shown here is derived from an EMBL/GenBank/DDBJ whole genome shotgun (WGS) entry which is preliminary data.</text>
</comment>
<evidence type="ECO:0000313" key="2">
    <source>
        <dbReference type="EMBL" id="GGM69192.1"/>
    </source>
</evidence>
<evidence type="ECO:0000256" key="1">
    <source>
        <dbReference type="SAM" id="MobiDB-lite"/>
    </source>
</evidence>
<reference evidence="2" key="1">
    <citation type="journal article" date="2014" name="Int. J. Syst. Evol. Microbiol.">
        <title>Complete genome sequence of Corynebacterium casei LMG S-19264T (=DSM 44701T), isolated from a smear-ripened cheese.</title>
        <authorList>
            <consortium name="US DOE Joint Genome Institute (JGI-PGF)"/>
            <person name="Walter F."/>
            <person name="Albersmeier A."/>
            <person name="Kalinowski J."/>
            <person name="Ruckert C."/>
        </authorList>
    </citation>
    <scope>NUCLEOTIDE SEQUENCE</scope>
    <source>
        <strain evidence="2">JCM 19831</strain>
    </source>
</reference>
<sequence>MNDVKYLCEVSLDVPPPPLRDAQAALAIARRDTARRSGLRATAGLAGAAALAAVVAPAAMGNPAVVADGPAPSAAPSTVSSPPSVETPPAQAATTHDRKVYDHLVAALPAGYTARTQYPFATDPTPYPIRLDGSPASGTVLIAMTANVLVSDGSGEGKLWAYIANDGKPTPTGDLCAPPALLPTDGEDCVVRTVGGVQVRVTTQRDDEGRPVTVARRYLRGGWLEVIAEQKVQVYVGQSDLPPDAKRDGRPDEKTAKPALAAPFLTRDQVAALAADPAMLP</sequence>
<reference evidence="2" key="2">
    <citation type="submission" date="2020-09" db="EMBL/GenBank/DDBJ databases">
        <authorList>
            <person name="Sun Q."/>
            <person name="Ohkuma M."/>
        </authorList>
    </citation>
    <scope>NUCLEOTIDE SEQUENCE</scope>
    <source>
        <strain evidence="2">JCM 19831</strain>
    </source>
</reference>
<dbReference type="AlphaFoldDB" id="A0A917X5V4"/>
<dbReference type="InterPro" id="IPR006311">
    <property type="entry name" value="TAT_signal"/>
</dbReference>
<name>A0A917X5V4_9ACTN</name>
<protein>
    <submittedName>
        <fullName evidence="2">Uncharacterized protein</fullName>
    </submittedName>
</protein>
<feature type="region of interest" description="Disordered" evidence="1">
    <location>
        <begin position="70"/>
        <end position="96"/>
    </location>
</feature>
<organism evidence="2 3">
    <name type="scientific">Dactylosporangium sucinum</name>
    <dbReference type="NCBI Taxonomy" id="1424081"/>
    <lineage>
        <taxon>Bacteria</taxon>
        <taxon>Bacillati</taxon>
        <taxon>Actinomycetota</taxon>
        <taxon>Actinomycetes</taxon>
        <taxon>Micromonosporales</taxon>
        <taxon>Micromonosporaceae</taxon>
        <taxon>Dactylosporangium</taxon>
    </lineage>
</organism>
<feature type="region of interest" description="Disordered" evidence="1">
    <location>
        <begin position="239"/>
        <end position="261"/>
    </location>
</feature>
<dbReference type="PROSITE" id="PS51318">
    <property type="entry name" value="TAT"/>
    <property type="match status" value="1"/>
</dbReference>
<accession>A0A917X5V4</accession>
<dbReference type="Proteomes" id="UP000642070">
    <property type="component" value="Unassembled WGS sequence"/>
</dbReference>
<proteinExistence type="predicted"/>
<keyword evidence="3" id="KW-1185">Reference proteome</keyword>
<gene>
    <name evidence="2" type="ORF">GCM10007977_083620</name>
</gene>
<dbReference type="RefSeq" id="WP_190255615.1">
    <property type="nucleotide sequence ID" value="NZ_BMPI01000058.1"/>
</dbReference>
<feature type="compositionally biased region" description="Low complexity" evidence="1">
    <location>
        <begin position="70"/>
        <end position="90"/>
    </location>
</feature>
<feature type="compositionally biased region" description="Basic and acidic residues" evidence="1">
    <location>
        <begin position="243"/>
        <end position="256"/>
    </location>
</feature>
<evidence type="ECO:0000313" key="3">
    <source>
        <dbReference type="Proteomes" id="UP000642070"/>
    </source>
</evidence>